<gene>
    <name evidence="2" type="ORF">RAM70_04815</name>
</gene>
<dbReference type="InterPro" id="IPR036397">
    <property type="entry name" value="RNaseH_sf"/>
</dbReference>
<dbReference type="Pfam" id="PF13358">
    <property type="entry name" value="DDE_3"/>
    <property type="match status" value="1"/>
</dbReference>
<protein>
    <submittedName>
        <fullName evidence="2">Transposase</fullName>
    </submittedName>
</protein>
<name>A0ABU3HH83_9CHRO</name>
<keyword evidence="3" id="KW-1185">Reference proteome</keyword>
<evidence type="ECO:0000313" key="3">
    <source>
        <dbReference type="Proteomes" id="UP001180650"/>
    </source>
</evidence>
<evidence type="ECO:0000313" key="2">
    <source>
        <dbReference type="EMBL" id="MDT3673886.1"/>
    </source>
</evidence>
<sequence length="55" mass="6186">MLAKAGCEVLFLPAYSPDINKIEKFWARLKNYVSQIINDSENLVDAVSKAFSHLS</sequence>
<organism evidence="2 3">
    <name type="scientific">Microcystis wesenbergii NRERC-220</name>
    <dbReference type="NCBI Taxonomy" id="3068991"/>
    <lineage>
        <taxon>Bacteria</taxon>
        <taxon>Bacillati</taxon>
        <taxon>Cyanobacteriota</taxon>
        <taxon>Cyanophyceae</taxon>
        <taxon>Oscillatoriophycideae</taxon>
        <taxon>Chroococcales</taxon>
        <taxon>Microcystaceae</taxon>
        <taxon>Microcystis</taxon>
    </lineage>
</organism>
<evidence type="ECO:0000259" key="1">
    <source>
        <dbReference type="Pfam" id="PF13358"/>
    </source>
</evidence>
<dbReference type="Proteomes" id="UP001180650">
    <property type="component" value="Unassembled WGS sequence"/>
</dbReference>
<accession>A0ABU3HH83</accession>
<dbReference type="EMBL" id="JAVSJA010000001">
    <property type="protein sequence ID" value="MDT3673886.1"/>
    <property type="molecule type" value="Genomic_DNA"/>
</dbReference>
<feature type="domain" description="Tc1-like transposase DDE" evidence="1">
    <location>
        <begin position="3"/>
        <end position="43"/>
    </location>
</feature>
<comment type="caution">
    <text evidence="2">The sequence shown here is derived from an EMBL/GenBank/DDBJ whole genome shotgun (WGS) entry which is preliminary data.</text>
</comment>
<proteinExistence type="predicted"/>
<dbReference type="RefSeq" id="WP_312672518.1">
    <property type="nucleotide sequence ID" value="NZ_JAVSJA010000001.1"/>
</dbReference>
<reference evidence="2" key="1">
    <citation type="submission" date="2023-08" db="EMBL/GenBank/DDBJ databases">
        <authorList>
            <person name="Park H.-K."/>
            <person name="Kim I.-S."/>
        </authorList>
    </citation>
    <scope>NUCLEOTIDE SEQUENCE</scope>
    <source>
        <strain evidence="2">NRERC-220</strain>
    </source>
</reference>
<dbReference type="Gene3D" id="3.30.420.10">
    <property type="entry name" value="Ribonuclease H-like superfamily/Ribonuclease H"/>
    <property type="match status" value="1"/>
</dbReference>
<dbReference type="InterPro" id="IPR038717">
    <property type="entry name" value="Tc1-like_DDE_dom"/>
</dbReference>